<sequence>MSSKEILSAFKNGSAKSFPDLAQAESEWLPCRKTQGTFNFISPLPKWDAEKPFNLALPLPADQPKTNSVYDRHDVQISDGRGRESDFSLDVHGFAFAEVPDEGSLRSEDAIKTEYVARMELWLKEYLGIERVFAFDYAASSTSPCEHQTYICYLLAERWLSYARSSTALQMASGWFGAKEDRQLGMHILMMKDQTPEAAMSRLRLYFGNEAEGLAQKRVHVANPGYARSLRDSDLMAHDIVYAHYLGENYLVKHNDDHRWYYFSRMKTQECIIIKNFDSEVNGVPRC</sequence>
<gene>
    <name evidence="2" type="ORF">PG986_004372</name>
</gene>
<dbReference type="Proteomes" id="UP001391051">
    <property type="component" value="Unassembled WGS sequence"/>
</dbReference>
<reference evidence="2 3" key="1">
    <citation type="submission" date="2023-01" db="EMBL/GenBank/DDBJ databases">
        <title>Analysis of 21 Apiospora genomes using comparative genomics revels a genus with tremendous synthesis potential of carbohydrate active enzymes and secondary metabolites.</title>
        <authorList>
            <person name="Sorensen T."/>
        </authorList>
    </citation>
    <scope>NUCLEOTIDE SEQUENCE [LARGE SCALE GENOMIC DNA]</scope>
    <source>
        <strain evidence="2 3">CBS 24483</strain>
    </source>
</reference>
<comment type="similarity">
    <text evidence="1">Belongs to the asaB hydroxylase/desaturase family.</text>
</comment>
<evidence type="ECO:0000313" key="3">
    <source>
        <dbReference type="Proteomes" id="UP001391051"/>
    </source>
</evidence>
<accession>A0ABR1QMF2</accession>
<dbReference type="InterPro" id="IPR044053">
    <property type="entry name" value="AsaB-like"/>
</dbReference>
<dbReference type="RefSeq" id="XP_066703221.1">
    <property type="nucleotide sequence ID" value="XM_066840594.1"/>
</dbReference>
<organism evidence="2 3">
    <name type="scientific">Apiospora aurea</name>
    <dbReference type="NCBI Taxonomy" id="335848"/>
    <lineage>
        <taxon>Eukaryota</taxon>
        <taxon>Fungi</taxon>
        <taxon>Dikarya</taxon>
        <taxon>Ascomycota</taxon>
        <taxon>Pezizomycotina</taxon>
        <taxon>Sordariomycetes</taxon>
        <taxon>Xylariomycetidae</taxon>
        <taxon>Amphisphaeriales</taxon>
        <taxon>Apiosporaceae</taxon>
        <taxon>Apiospora</taxon>
    </lineage>
</organism>
<dbReference type="PANTHER" id="PTHR34598">
    <property type="entry name" value="BLL6449 PROTEIN"/>
    <property type="match status" value="1"/>
</dbReference>
<name>A0ABR1QMF2_9PEZI</name>
<proteinExistence type="inferred from homology"/>
<evidence type="ECO:0000313" key="2">
    <source>
        <dbReference type="EMBL" id="KAK7959518.1"/>
    </source>
</evidence>
<dbReference type="PANTHER" id="PTHR34598:SF3">
    <property type="entry name" value="OXIDOREDUCTASE AN1597"/>
    <property type="match status" value="1"/>
</dbReference>
<dbReference type="EMBL" id="JAQQWE010000003">
    <property type="protein sequence ID" value="KAK7959518.1"/>
    <property type="molecule type" value="Genomic_DNA"/>
</dbReference>
<protein>
    <submittedName>
        <fullName evidence="2">Uncharacterized protein</fullName>
    </submittedName>
</protein>
<evidence type="ECO:0000256" key="1">
    <source>
        <dbReference type="ARBA" id="ARBA00023604"/>
    </source>
</evidence>
<keyword evidence="3" id="KW-1185">Reference proteome</keyword>
<comment type="caution">
    <text evidence="2">The sequence shown here is derived from an EMBL/GenBank/DDBJ whole genome shotgun (WGS) entry which is preliminary data.</text>
</comment>
<dbReference type="GeneID" id="92073656"/>